<dbReference type="InterPro" id="IPR042245">
    <property type="entry name" value="Tgt2/MlaC_sf"/>
</dbReference>
<sequence>MAAVCRSLVVLVASLWGTLVFAEATPKPAAEQALTAHEVVAAVTDETVAFINSRKDLLKKDPDAYYSKVSALLEPVVAFEYIAKVVMANHYKGASEAQRERFAVVFKTTMVETFAKGMANYSDFDIAVIPPEKKTDGQRKVEVIQEVKSKDGTHVVSYTMAQSKSGEWKLINVVLNGINLGKSFRDQFAQAMRQYNNDVDKVIAGWGQSSS</sequence>
<dbReference type="Proteomes" id="UP001320119">
    <property type="component" value="Chromosome"/>
</dbReference>
<proteinExistence type="predicted"/>
<evidence type="ECO:0000313" key="3">
    <source>
        <dbReference type="Proteomes" id="UP001320119"/>
    </source>
</evidence>
<keyword evidence="3" id="KW-1185">Reference proteome</keyword>
<dbReference type="PANTHER" id="PTHR36573">
    <property type="entry name" value="INTERMEMBRANE PHOSPHOLIPID TRANSPORT SYSTEM BINDING PROTEIN MLAC"/>
    <property type="match status" value="1"/>
</dbReference>
<organism evidence="2 3">
    <name type="scientific">Marinagarivorans cellulosilyticus</name>
    <dbReference type="NCBI Taxonomy" id="2721545"/>
    <lineage>
        <taxon>Bacteria</taxon>
        <taxon>Pseudomonadati</taxon>
        <taxon>Pseudomonadota</taxon>
        <taxon>Gammaproteobacteria</taxon>
        <taxon>Cellvibrionales</taxon>
        <taxon>Cellvibrionaceae</taxon>
        <taxon>Marinagarivorans</taxon>
    </lineage>
</organism>
<dbReference type="PIRSF" id="PIRSF004649">
    <property type="entry name" value="MlaC"/>
    <property type="match status" value="1"/>
</dbReference>
<dbReference type="KEGG" id="marq:MARGE09_P1787"/>
<dbReference type="PANTHER" id="PTHR36573:SF1">
    <property type="entry name" value="INTERMEMBRANE PHOSPHOLIPID TRANSPORT SYSTEM BINDING PROTEIN MLAC"/>
    <property type="match status" value="1"/>
</dbReference>
<protein>
    <submittedName>
        <fullName evidence="2">Phospholipid transport system substrate-binding protein</fullName>
    </submittedName>
</protein>
<name>A0AAN1WHA4_9GAMM</name>
<gene>
    <name evidence="2" type="ORF">MARGE09_P1787</name>
</gene>
<dbReference type="EMBL" id="AP023086">
    <property type="protein sequence ID" value="BCD97586.1"/>
    <property type="molecule type" value="Genomic_DNA"/>
</dbReference>
<evidence type="ECO:0000256" key="1">
    <source>
        <dbReference type="SAM" id="SignalP"/>
    </source>
</evidence>
<dbReference type="Gene3D" id="3.10.450.710">
    <property type="entry name" value="Tgt2/MlaC"/>
    <property type="match status" value="1"/>
</dbReference>
<evidence type="ECO:0000313" key="2">
    <source>
        <dbReference type="EMBL" id="BCD97586.1"/>
    </source>
</evidence>
<accession>A0AAN1WHA4</accession>
<dbReference type="Pfam" id="PF05494">
    <property type="entry name" value="MlaC"/>
    <property type="match status" value="1"/>
</dbReference>
<feature type="signal peptide" evidence="1">
    <location>
        <begin position="1"/>
        <end position="22"/>
    </location>
</feature>
<reference evidence="2 3" key="1">
    <citation type="journal article" date="2022" name="IScience">
        <title>An ultrasensitive nanofiber-based assay for enzymatic hydrolysis and deep-sea microbial degradation of cellulose.</title>
        <authorList>
            <person name="Tsudome M."/>
            <person name="Tachioka M."/>
            <person name="Miyazaki M."/>
            <person name="Uchimura K."/>
            <person name="Tsuda M."/>
            <person name="Takaki Y."/>
            <person name="Deguchi S."/>
        </authorList>
    </citation>
    <scope>NUCLEOTIDE SEQUENCE [LARGE SCALE GENOMIC DNA]</scope>
    <source>
        <strain evidence="2 3">GE09</strain>
    </source>
</reference>
<dbReference type="RefSeq" id="WP_236987052.1">
    <property type="nucleotide sequence ID" value="NZ_AP023086.1"/>
</dbReference>
<dbReference type="InterPro" id="IPR008869">
    <property type="entry name" value="MlaC/ttg2D"/>
</dbReference>
<feature type="chain" id="PRO_5043027736" evidence="1">
    <location>
        <begin position="23"/>
        <end position="211"/>
    </location>
</feature>
<keyword evidence="1" id="KW-0732">Signal</keyword>
<dbReference type="AlphaFoldDB" id="A0AAN1WHA4"/>